<organism evidence="2 3">
    <name type="scientific">Parascedosporium putredinis</name>
    <dbReference type="NCBI Taxonomy" id="1442378"/>
    <lineage>
        <taxon>Eukaryota</taxon>
        <taxon>Fungi</taxon>
        <taxon>Dikarya</taxon>
        <taxon>Ascomycota</taxon>
        <taxon>Pezizomycotina</taxon>
        <taxon>Sordariomycetes</taxon>
        <taxon>Hypocreomycetidae</taxon>
        <taxon>Microascales</taxon>
        <taxon>Microascaceae</taxon>
        <taxon>Parascedosporium</taxon>
    </lineage>
</organism>
<sequence>MAPSIGIVYPFTVSEIGCRCDPNTGMSSTSRRRDQKYYIPHIKKHYAATWPTVSYLYHQPLQQLSVPRPLSSFPSPPDFHVCAGDPVDFALRLAASETARTGEVVRVPFVCAANEKRPGGDWETGVDNYPIPCEGGLVSNYVVVFRGLHDRYERLKEDQWDAVPVVSVVPTRWPKLSHGGAKYSFEQERDLVKVKLRAALRICLYNNYRYVEMAELWREVFLYDPDLRGQFVFAAFVFEDEKQSTTRFIQDDIAKKNKSGSGSGSSSKSRSKSSSSSGGGSSASGSASGSGSGSGSAPTDYAIFQSVFDEAEIQAVLSQPDPRYQLDMITS</sequence>
<accession>A0A9P1MC67</accession>
<feature type="region of interest" description="Disordered" evidence="1">
    <location>
        <begin position="249"/>
        <end position="297"/>
    </location>
</feature>
<dbReference type="PANTHER" id="PTHR35596">
    <property type="entry name" value="DUF2263 DOMAIN-CONTAINING PROTEIN"/>
    <property type="match status" value="1"/>
</dbReference>
<dbReference type="EMBL" id="CALLCH030000016">
    <property type="protein sequence ID" value="CAI4217555.1"/>
    <property type="molecule type" value="Genomic_DNA"/>
</dbReference>
<feature type="compositionally biased region" description="Gly residues" evidence="1">
    <location>
        <begin position="277"/>
        <end position="294"/>
    </location>
</feature>
<comment type="caution">
    <text evidence="2">The sequence shown here is derived from an EMBL/GenBank/DDBJ whole genome shotgun (WGS) entry which is preliminary data.</text>
</comment>
<dbReference type="PANTHER" id="PTHR35596:SF2">
    <property type="entry name" value="MICROBIAL-TYPE PARG CATALYTIC DOMAIN-CONTAINING PROTEIN"/>
    <property type="match status" value="1"/>
</dbReference>
<evidence type="ECO:0000256" key="1">
    <source>
        <dbReference type="SAM" id="MobiDB-lite"/>
    </source>
</evidence>
<proteinExistence type="predicted"/>
<dbReference type="Proteomes" id="UP000838763">
    <property type="component" value="Unassembled WGS sequence"/>
</dbReference>
<gene>
    <name evidence="2" type="ORF">PPNO1_LOCUS7162</name>
</gene>
<reference evidence="2" key="1">
    <citation type="submission" date="2022-11" db="EMBL/GenBank/DDBJ databases">
        <authorList>
            <person name="Scott C."/>
            <person name="Bruce N."/>
        </authorList>
    </citation>
    <scope>NUCLEOTIDE SEQUENCE</scope>
</reference>
<dbReference type="InterPro" id="IPR043472">
    <property type="entry name" value="Macro_dom-like"/>
</dbReference>
<evidence type="ECO:0000313" key="3">
    <source>
        <dbReference type="Proteomes" id="UP000838763"/>
    </source>
</evidence>
<dbReference type="OrthoDB" id="2440523at2759"/>
<dbReference type="Gene3D" id="3.40.220.10">
    <property type="entry name" value="Leucine Aminopeptidase, subunit E, domain 1"/>
    <property type="match status" value="2"/>
</dbReference>
<protein>
    <submittedName>
        <fullName evidence="2">Uncharacterized protein</fullName>
    </submittedName>
</protein>
<feature type="compositionally biased region" description="Low complexity" evidence="1">
    <location>
        <begin position="264"/>
        <end position="276"/>
    </location>
</feature>
<keyword evidence="3" id="KW-1185">Reference proteome</keyword>
<evidence type="ECO:0000313" key="2">
    <source>
        <dbReference type="EMBL" id="CAI4217555.1"/>
    </source>
</evidence>
<name>A0A9P1MC67_9PEZI</name>
<dbReference type="AlphaFoldDB" id="A0A9P1MC67"/>